<dbReference type="Gene3D" id="1.10.510.10">
    <property type="entry name" value="Transferase(Phosphotransferase) domain 1"/>
    <property type="match status" value="2"/>
</dbReference>
<reference evidence="14" key="1">
    <citation type="submission" date="2021-02" db="EMBL/GenBank/DDBJ databases">
        <authorList>
            <person name="Nowell W R."/>
        </authorList>
    </citation>
    <scope>NUCLEOTIDE SEQUENCE</scope>
</reference>
<evidence type="ECO:0000313" key="15">
    <source>
        <dbReference type="Proteomes" id="UP000676336"/>
    </source>
</evidence>
<keyword evidence="2" id="KW-0597">Phosphoprotein</keyword>
<evidence type="ECO:0000256" key="12">
    <source>
        <dbReference type="ARBA" id="ARBA00051693"/>
    </source>
</evidence>
<evidence type="ECO:0000256" key="2">
    <source>
        <dbReference type="ARBA" id="ARBA00022553"/>
    </source>
</evidence>
<dbReference type="InterPro" id="IPR000719">
    <property type="entry name" value="Prot_kinase_dom"/>
</dbReference>
<comment type="similarity">
    <text evidence="8">Belongs to the protein kinase superfamily. STE Ser/Thr protein kinase family. MAP kinase kinase subfamily.</text>
</comment>
<proteinExistence type="inferred from homology"/>
<dbReference type="GO" id="GO:0004674">
    <property type="term" value="F:protein serine/threonine kinase activity"/>
    <property type="evidence" value="ECO:0007669"/>
    <property type="project" value="UniProtKB-KW"/>
</dbReference>
<evidence type="ECO:0000256" key="10">
    <source>
        <dbReference type="ARBA" id="ARBA00049014"/>
    </source>
</evidence>
<comment type="catalytic activity">
    <reaction evidence="11">
        <text>L-threonyl-[protein] + ATP = O-phospho-L-threonyl-[protein] + ADP + H(+)</text>
        <dbReference type="Rhea" id="RHEA:46608"/>
        <dbReference type="Rhea" id="RHEA-COMP:11060"/>
        <dbReference type="Rhea" id="RHEA-COMP:11605"/>
        <dbReference type="ChEBI" id="CHEBI:15378"/>
        <dbReference type="ChEBI" id="CHEBI:30013"/>
        <dbReference type="ChEBI" id="CHEBI:30616"/>
        <dbReference type="ChEBI" id="CHEBI:61977"/>
        <dbReference type="ChEBI" id="CHEBI:456216"/>
        <dbReference type="EC" id="2.7.12.2"/>
    </reaction>
</comment>
<keyword evidence="6" id="KW-0067">ATP-binding</keyword>
<dbReference type="GO" id="GO:0005524">
    <property type="term" value="F:ATP binding"/>
    <property type="evidence" value="ECO:0007669"/>
    <property type="project" value="UniProtKB-KW"/>
</dbReference>
<evidence type="ECO:0000313" key="14">
    <source>
        <dbReference type="EMBL" id="CAF4079011.1"/>
    </source>
</evidence>
<dbReference type="Proteomes" id="UP000676336">
    <property type="component" value="Unassembled WGS sequence"/>
</dbReference>
<keyword evidence="1" id="KW-0723">Serine/threonine-protein kinase</keyword>
<feature type="non-terminal residue" evidence="14">
    <location>
        <position position="259"/>
    </location>
</feature>
<dbReference type="GO" id="GO:0004708">
    <property type="term" value="F:MAP kinase kinase activity"/>
    <property type="evidence" value="ECO:0007669"/>
    <property type="project" value="UniProtKB-EC"/>
</dbReference>
<keyword evidence="3" id="KW-0808">Transferase</keyword>
<dbReference type="GO" id="GO:0006950">
    <property type="term" value="P:response to stress"/>
    <property type="evidence" value="ECO:0007669"/>
    <property type="project" value="UniProtKB-ARBA"/>
</dbReference>
<dbReference type="InterPro" id="IPR052468">
    <property type="entry name" value="Dual_spec_MAPK_kinase"/>
</dbReference>
<evidence type="ECO:0000256" key="8">
    <source>
        <dbReference type="ARBA" id="ARBA00038035"/>
    </source>
</evidence>
<dbReference type="SUPFAM" id="SSF56112">
    <property type="entry name" value="Protein kinase-like (PK-like)"/>
    <property type="match status" value="1"/>
</dbReference>
<evidence type="ECO:0000256" key="6">
    <source>
        <dbReference type="ARBA" id="ARBA00022840"/>
    </source>
</evidence>
<dbReference type="AlphaFoldDB" id="A0A8S2Q3E9"/>
<comment type="caution">
    <text evidence="14">The sequence shown here is derived from an EMBL/GenBank/DDBJ whole genome shotgun (WGS) entry which is preliminary data.</text>
</comment>
<dbReference type="Pfam" id="PF00069">
    <property type="entry name" value="Pkinase"/>
    <property type="match status" value="1"/>
</dbReference>
<sequence length="259" mass="29733">RKFIEQKEFAKQNLLGSGSCGTVFKMEYKPSKTKLAVKVMSRTTSDEENKRIIMDLDVVVKSYDCSYIVRCFGYFIRETVTALTYLKEKHGIMHRDVKPSNILIDEQGNIKLCDFGISGVLIDSMAKSRNAGCAAYMSPERICPSTQEKPDYDIRADIWSLGISLIELATNAYPYQNCRNDFDVMSRIVTEDSPKLPNDLTFSDNFRSFVNTCLVKEYRQRPKYGPLMLHPFFVESEKQSVDVAEWYLKVTTGKNEQKQ</sequence>
<evidence type="ECO:0000256" key="1">
    <source>
        <dbReference type="ARBA" id="ARBA00022527"/>
    </source>
</evidence>
<keyword evidence="4" id="KW-0547">Nucleotide-binding</keyword>
<dbReference type="PANTHER" id="PTHR47238:SF2">
    <property type="entry name" value="DUAL SPECIFICITY MITOGEN-ACTIVATED PROTEIN KINASE KINASE HEMIPTEROUS"/>
    <property type="match status" value="1"/>
</dbReference>
<evidence type="ECO:0000256" key="5">
    <source>
        <dbReference type="ARBA" id="ARBA00022777"/>
    </source>
</evidence>
<accession>A0A8S2Q3E9</accession>
<protein>
    <recommendedName>
        <fullName evidence="9">mitogen-activated protein kinase kinase</fullName>
        <ecNumber evidence="9">2.7.12.2</ecNumber>
    </recommendedName>
</protein>
<name>A0A8S2Q3E9_9BILA</name>
<dbReference type="SMART" id="SM00220">
    <property type="entry name" value="S_TKc"/>
    <property type="match status" value="1"/>
</dbReference>
<evidence type="ECO:0000256" key="3">
    <source>
        <dbReference type="ARBA" id="ARBA00022679"/>
    </source>
</evidence>
<dbReference type="FunFam" id="3.30.200.20:FF:000040">
    <property type="entry name" value="Dual specificity mitogen-activated protein kinase kinase"/>
    <property type="match status" value="1"/>
</dbReference>
<evidence type="ECO:0000256" key="7">
    <source>
        <dbReference type="ARBA" id="ARBA00023137"/>
    </source>
</evidence>
<evidence type="ECO:0000256" key="9">
    <source>
        <dbReference type="ARBA" id="ARBA00038999"/>
    </source>
</evidence>
<dbReference type="EMBL" id="CAJOBI010007166">
    <property type="protein sequence ID" value="CAF4079011.1"/>
    <property type="molecule type" value="Genomic_DNA"/>
</dbReference>
<evidence type="ECO:0000256" key="4">
    <source>
        <dbReference type="ARBA" id="ARBA00022741"/>
    </source>
</evidence>
<dbReference type="EC" id="2.7.12.2" evidence="9"/>
<evidence type="ECO:0000259" key="13">
    <source>
        <dbReference type="PROSITE" id="PS50011"/>
    </source>
</evidence>
<evidence type="ECO:0000256" key="11">
    <source>
        <dbReference type="ARBA" id="ARBA00049299"/>
    </source>
</evidence>
<keyword evidence="5" id="KW-0418">Kinase</keyword>
<dbReference type="GO" id="GO:0004713">
    <property type="term" value="F:protein tyrosine kinase activity"/>
    <property type="evidence" value="ECO:0007669"/>
    <property type="project" value="UniProtKB-KW"/>
</dbReference>
<dbReference type="InterPro" id="IPR008271">
    <property type="entry name" value="Ser/Thr_kinase_AS"/>
</dbReference>
<comment type="catalytic activity">
    <reaction evidence="12">
        <text>L-tyrosyl-[protein] + ATP = O-phospho-L-tyrosyl-[protein] + ADP + H(+)</text>
        <dbReference type="Rhea" id="RHEA:10596"/>
        <dbReference type="Rhea" id="RHEA-COMP:10136"/>
        <dbReference type="Rhea" id="RHEA-COMP:20101"/>
        <dbReference type="ChEBI" id="CHEBI:15378"/>
        <dbReference type="ChEBI" id="CHEBI:30616"/>
        <dbReference type="ChEBI" id="CHEBI:46858"/>
        <dbReference type="ChEBI" id="CHEBI:61978"/>
        <dbReference type="ChEBI" id="CHEBI:456216"/>
        <dbReference type="EC" id="2.7.12.2"/>
    </reaction>
</comment>
<feature type="domain" description="Protein kinase" evidence="13">
    <location>
        <begin position="1"/>
        <end position="233"/>
    </location>
</feature>
<gene>
    <name evidence="14" type="ORF">SMN809_LOCUS16195</name>
</gene>
<organism evidence="14 15">
    <name type="scientific">Rotaria magnacalcarata</name>
    <dbReference type="NCBI Taxonomy" id="392030"/>
    <lineage>
        <taxon>Eukaryota</taxon>
        <taxon>Metazoa</taxon>
        <taxon>Spiralia</taxon>
        <taxon>Gnathifera</taxon>
        <taxon>Rotifera</taxon>
        <taxon>Eurotatoria</taxon>
        <taxon>Bdelloidea</taxon>
        <taxon>Philodinida</taxon>
        <taxon>Philodinidae</taxon>
        <taxon>Rotaria</taxon>
    </lineage>
</organism>
<comment type="catalytic activity">
    <reaction evidence="10">
        <text>L-seryl-[protein] + ATP = O-phospho-L-seryl-[protein] + ADP + H(+)</text>
        <dbReference type="Rhea" id="RHEA:17989"/>
        <dbReference type="Rhea" id="RHEA-COMP:9863"/>
        <dbReference type="Rhea" id="RHEA-COMP:11604"/>
        <dbReference type="ChEBI" id="CHEBI:15378"/>
        <dbReference type="ChEBI" id="CHEBI:29999"/>
        <dbReference type="ChEBI" id="CHEBI:30616"/>
        <dbReference type="ChEBI" id="CHEBI:83421"/>
        <dbReference type="ChEBI" id="CHEBI:456216"/>
        <dbReference type="EC" id="2.7.12.2"/>
    </reaction>
</comment>
<dbReference type="PANTHER" id="PTHR47238">
    <property type="entry name" value="MITOGEN-ACTIVATED PROTEIN KINASE KINASE 5"/>
    <property type="match status" value="1"/>
</dbReference>
<dbReference type="PROSITE" id="PS00108">
    <property type="entry name" value="PROTEIN_KINASE_ST"/>
    <property type="match status" value="1"/>
</dbReference>
<dbReference type="PROSITE" id="PS50011">
    <property type="entry name" value="PROTEIN_KINASE_DOM"/>
    <property type="match status" value="1"/>
</dbReference>
<dbReference type="InterPro" id="IPR011009">
    <property type="entry name" value="Kinase-like_dom_sf"/>
</dbReference>
<keyword evidence="7" id="KW-0829">Tyrosine-protein kinase</keyword>